<dbReference type="Proteomes" id="UP000008311">
    <property type="component" value="Unassembled WGS sequence"/>
</dbReference>
<dbReference type="SUPFAM" id="SSF57903">
    <property type="entry name" value="FYVE/PHD zinc finger"/>
    <property type="match status" value="1"/>
</dbReference>
<dbReference type="InterPro" id="IPR019787">
    <property type="entry name" value="Znf_PHD-finger"/>
</dbReference>
<dbReference type="FunFam" id="3.30.40.100:FF:000005">
    <property type="entry name" value="uncharacterized protein LOC106759733 isoform X4"/>
    <property type="match status" value="1"/>
</dbReference>
<keyword evidence="8" id="KW-1185">Reference proteome</keyword>
<dbReference type="InParanoid" id="B9SPQ8"/>
<evidence type="ECO:0000259" key="5">
    <source>
        <dbReference type="PROSITE" id="PS50016"/>
    </source>
</evidence>
<dbReference type="GO" id="GO:0008270">
    <property type="term" value="F:zinc ion binding"/>
    <property type="evidence" value="ECO:0007669"/>
    <property type="project" value="UniProtKB-KW"/>
</dbReference>
<dbReference type="PROSITE" id="PS51050">
    <property type="entry name" value="ZF_CW"/>
    <property type="match status" value="1"/>
</dbReference>
<dbReference type="SMART" id="SM00249">
    <property type="entry name" value="PHD"/>
    <property type="match status" value="1"/>
</dbReference>
<keyword evidence="1" id="KW-0479">Metal-binding</keyword>
<dbReference type="EMBL" id="EQ974072">
    <property type="protein sequence ID" value="EEF34389.1"/>
    <property type="molecule type" value="Genomic_DNA"/>
</dbReference>
<dbReference type="InterPro" id="IPR011011">
    <property type="entry name" value="Znf_FYVE_PHD"/>
</dbReference>
<dbReference type="InterPro" id="IPR001965">
    <property type="entry name" value="Znf_PHD"/>
</dbReference>
<protein>
    <recommendedName>
        <fullName evidence="9">DNA binding protein</fullName>
    </recommendedName>
</protein>
<keyword evidence="3" id="KW-0862">Zinc</keyword>
<accession>B9SPQ8</accession>
<dbReference type="GO" id="GO:0005634">
    <property type="term" value="C:nucleus"/>
    <property type="evidence" value="ECO:0000318"/>
    <property type="project" value="GO_Central"/>
</dbReference>
<dbReference type="KEGG" id="rcu:8282077"/>
<dbReference type="InterPro" id="IPR013083">
    <property type="entry name" value="Znf_RING/FYVE/PHD"/>
</dbReference>
<evidence type="ECO:0000256" key="3">
    <source>
        <dbReference type="ARBA" id="ARBA00022833"/>
    </source>
</evidence>
<evidence type="ECO:0008006" key="9">
    <source>
        <dbReference type="Google" id="ProtNLM"/>
    </source>
</evidence>
<dbReference type="InterPro" id="IPR019786">
    <property type="entry name" value="Zinc_finger_PHD-type_CS"/>
</dbReference>
<dbReference type="GO" id="GO:0003682">
    <property type="term" value="F:chromatin binding"/>
    <property type="evidence" value="ECO:0000318"/>
    <property type="project" value="GO_Central"/>
</dbReference>
<evidence type="ECO:0000256" key="4">
    <source>
        <dbReference type="PROSITE-ProRule" id="PRU00146"/>
    </source>
</evidence>
<dbReference type="Pfam" id="PF00628">
    <property type="entry name" value="PHD"/>
    <property type="match status" value="1"/>
</dbReference>
<dbReference type="GO" id="GO:0000785">
    <property type="term" value="C:chromatin"/>
    <property type="evidence" value="ECO:0000318"/>
    <property type="project" value="GO_Central"/>
</dbReference>
<dbReference type="PROSITE" id="PS01359">
    <property type="entry name" value="ZF_PHD_1"/>
    <property type="match status" value="1"/>
</dbReference>
<dbReference type="AlphaFoldDB" id="B9SPQ8"/>
<gene>
    <name evidence="7" type="ORF">RCOM_0204980</name>
</gene>
<evidence type="ECO:0000256" key="2">
    <source>
        <dbReference type="ARBA" id="ARBA00022771"/>
    </source>
</evidence>
<evidence type="ECO:0000256" key="1">
    <source>
        <dbReference type="ARBA" id="ARBA00022723"/>
    </source>
</evidence>
<evidence type="ECO:0000313" key="7">
    <source>
        <dbReference type="EMBL" id="EEF34389.1"/>
    </source>
</evidence>
<dbReference type="InterPro" id="IPR011124">
    <property type="entry name" value="Znf_CW"/>
</dbReference>
<dbReference type="eggNOG" id="ENOG502QR8P">
    <property type="taxonomic scope" value="Eukaryota"/>
</dbReference>
<feature type="domain" description="CW-type" evidence="6">
    <location>
        <begin position="323"/>
        <end position="388"/>
    </location>
</feature>
<dbReference type="PROSITE" id="PS50016">
    <property type="entry name" value="ZF_PHD_2"/>
    <property type="match status" value="1"/>
</dbReference>
<dbReference type="Gene3D" id="3.30.40.10">
    <property type="entry name" value="Zinc/RING finger domain, C3HC4 (zinc finger)"/>
    <property type="match status" value="1"/>
</dbReference>
<dbReference type="GO" id="GO:0003712">
    <property type="term" value="F:transcription coregulator activity"/>
    <property type="evidence" value="ECO:0000318"/>
    <property type="project" value="GO_Central"/>
</dbReference>
<feature type="domain" description="PHD-type" evidence="5">
    <location>
        <begin position="180"/>
        <end position="230"/>
    </location>
</feature>
<organism evidence="7 8">
    <name type="scientific">Ricinus communis</name>
    <name type="common">Castor bean</name>
    <dbReference type="NCBI Taxonomy" id="3988"/>
    <lineage>
        <taxon>Eukaryota</taxon>
        <taxon>Viridiplantae</taxon>
        <taxon>Streptophyta</taxon>
        <taxon>Embryophyta</taxon>
        <taxon>Tracheophyta</taxon>
        <taxon>Spermatophyta</taxon>
        <taxon>Magnoliopsida</taxon>
        <taxon>eudicotyledons</taxon>
        <taxon>Gunneridae</taxon>
        <taxon>Pentapetalae</taxon>
        <taxon>rosids</taxon>
        <taxon>fabids</taxon>
        <taxon>Malpighiales</taxon>
        <taxon>Euphorbiaceae</taxon>
        <taxon>Acalyphoideae</taxon>
        <taxon>Acalypheae</taxon>
        <taxon>Ricinus</taxon>
    </lineage>
</organism>
<reference evidence="8" key="1">
    <citation type="journal article" date="2010" name="Nat. Biotechnol.">
        <title>Draft genome sequence of the oilseed species Ricinus communis.</title>
        <authorList>
            <person name="Chan A.P."/>
            <person name="Crabtree J."/>
            <person name="Zhao Q."/>
            <person name="Lorenzi H."/>
            <person name="Orvis J."/>
            <person name="Puiu D."/>
            <person name="Melake-Berhan A."/>
            <person name="Jones K.M."/>
            <person name="Redman J."/>
            <person name="Chen G."/>
            <person name="Cahoon E.B."/>
            <person name="Gedil M."/>
            <person name="Stanke M."/>
            <person name="Haas B.J."/>
            <person name="Wortman J.R."/>
            <person name="Fraser-Liggett C.M."/>
            <person name="Ravel J."/>
            <person name="Rabinowicz P.D."/>
        </authorList>
    </citation>
    <scope>NUCLEOTIDE SEQUENCE [LARGE SCALE GENOMIC DNA]</scope>
    <source>
        <strain evidence="8">cv. Hale</strain>
    </source>
</reference>
<name>B9SPQ8_RICCO</name>
<evidence type="ECO:0000313" key="8">
    <source>
        <dbReference type="Proteomes" id="UP000008311"/>
    </source>
</evidence>
<proteinExistence type="predicted"/>
<dbReference type="GO" id="GO:0004402">
    <property type="term" value="F:histone acetyltransferase activity"/>
    <property type="evidence" value="ECO:0000318"/>
    <property type="project" value="GO_Central"/>
</dbReference>
<sequence length="412" mass="45815">MLTKNLVSGRVEAALPFASNHGNEDNLLCDWVIRSQHEPGSNGICKRRKLQEKYVAVEDETPIDTLRSGLVKTNSDHTVDESGSGVPAPTVSVQKHKEVISSIDESARSHLPSASLDKKVTLNLQERVGNSELVVLGEHFSERDLCISVLTSHGLLVGDCPISSGAPAEVAGISKDRTIFQYCDLCGILDDTLNMLLCDHCEGAFHVSCCNSKTKMLPIDDWFCQFCANLHDRVSLEASFLRSQKISWGNGLAYFKSGRIASMLKYPDTYTSRVRVGDSFQAAVPQWSDQTSKDFDCIGEPLKMDPSETMGLHGSSIDKHLKLNSLSNWLQCQEVLYDETGEPIEGTKCRKWRRAPLSEVQTDEWDCSCSVTWDPFHSDCAVPQELETGEVLRQLKYINQLRSRQAVNKLNS</sequence>
<dbReference type="GO" id="GO:0006357">
    <property type="term" value="P:regulation of transcription by RNA polymerase II"/>
    <property type="evidence" value="ECO:0000318"/>
    <property type="project" value="GO_Central"/>
</dbReference>
<keyword evidence="2 4" id="KW-0863">Zinc-finger</keyword>
<dbReference type="Gene3D" id="3.30.40.100">
    <property type="match status" value="1"/>
</dbReference>
<dbReference type="OrthoDB" id="787137at2759"/>
<evidence type="ECO:0000259" key="6">
    <source>
        <dbReference type="PROSITE" id="PS51050"/>
    </source>
</evidence>